<evidence type="ECO:0000256" key="2">
    <source>
        <dbReference type="SAM" id="Phobius"/>
    </source>
</evidence>
<feature type="region of interest" description="Disordered" evidence="1">
    <location>
        <begin position="1"/>
        <end position="108"/>
    </location>
</feature>
<accession>A0ABS4WID6</accession>
<feature type="compositionally biased region" description="Basic and acidic residues" evidence="1">
    <location>
        <begin position="1"/>
        <end position="14"/>
    </location>
</feature>
<keyword evidence="2" id="KW-1133">Transmembrane helix</keyword>
<keyword evidence="4" id="KW-1185">Reference proteome</keyword>
<comment type="caution">
    <text evidence="3">The sequence shown here is derived from an EMBL/GenBank/DDBJ whole genome shotgun (WGS) entry which is preliminary data.</text>
</comment>
<organism evidence="3 4">
    <name type="scientific">Paeniglutamicibacter psychrophenolicus</name>
    <dbReference type="NCBI Taxonomy" id="257454"/>
    <lineage>
        <taxon>Bacteria</taxon>
        <taxon>Bacillati</taxon>
        <taxon>Actinomycetota</taxon>
        <taxon>Actinomycetes</taxon>
        <taxon>Micrococcales</taxon>
        <taxon>Micrococcaceae</taxon>
        <taxon>Paeniglutamicibacter</taxon>
    </lineage>
</organism>
<dbReference type="InterPro" id="IPR043777">
    <property type="entry name" value="DUF5719"/>
</dbReference>
<proteinExistence type="predicted"/>
<protein>
    <recommendedName>
        <fullName evidence="5">Large extracellular alpha-helical protein</fullName>
    </recommendedName>
</protein>
<reference evidence="3 4" key="1">
    <citation type="submission" date="2021-03" db="EMBL/GenBank/DDBJ databases">
        <title>Sequencing the genomes of 1000 actinobacteria strains.</title>
        <authorList>
            <person name="Klenk H.-P."/>
        </authorList>
    </citation>
    <scope>NUCLEOTIDE SEQUENCE [LARGE SCALE GENOMIC DNA]</scope>
    <source>
        <strain evidence="3 4">DSM 15454</strain>
    </source>
</reference>
<dbReference type="Proteomes" id="UP000766570">
    <property type="component" value="Unassembled WGS sequence"/>
</dbReference>
<dbReference type="Pfam" id="PF18986">
    <property type="entry name" value="DUF5719"/>
    <property type="match status" value="1"/>
</dbReference>
<dbReference type="RefSeq" id="WP_209910294.1">
    <property type="nucleotide sequence ID" value="NZ_BAAAMI010000023.1"/>
</dbReference>
<evidence type="ECO:0000313" key="4">
    <source>
        <dbReference type="Proteomes" id="UP000766570"/>
    </source>
</evidence>
<dbReference type="EMBL" id="JAGIOE010000001">
    <property type="protein sequence ID" value="MBP2375955.1"/>
    <property type="molecule type" value="Genomic_DNA"/>
</dbReference>
<keyword evidence="2" id="KW-0472">Membrane</keyword>
<gene>
    <name evidence="3" type="ORF">JOF46_003867</name>
</gene>
<evidence type="ECO:0000313" key="3">
    <source>
        <dbReference type="EMBL" id="MBP2375955.1"/>
    </source>
</evidence>
<evidence type="ECO:0008006" key="5">
    <source>
        <dbReference type="Google" id="ProtNLM"/>
    </source>
</evidence>
<sequence>MKNDSRRARREAERVAQAAREAAGLAPGAKLPDDSAPGKDAPAVPSPAPVAATGTAGAQAAEAPATGGGPAPADTAAEAKETEPAASPAGSKESTAKAGARGQRSKTRGRTLGVLGSVGVLCLGAAAIAAGSVFPPATAAPGSEVPVTSLPAGDALASCPATMKLFTGAGTGVDPEFAPASKDAQTSIRAAVLSDSAGRIPGAQMLKNDLTVEKTIAPRLPAQEAEKLTGAGADGTNQRKGALGPVSKYSEPLTVHAQPLGGVQSLVSAVRSYRATDGDLAGLAAAACTAPAAESWLTGAVTTPGSTAVLNLVNPTASVAQVRVDLRGADGMIQAPNLSALAVAPGETKSIVLAGYAPNEKALSAKVASSGGRVNATIQQSTLRGLVPGGLDYLGSAATANNTQVIPGVRILEPKLAGELGKPAANADAVAELVLAATSAEGATVQVRALGPNGEVAIPGGGEVVIASNATARMPLGGLPAGNYTIVVEGDSAVSASVKMVRGTKANEPIDLAWAGAASRLGSEHLMVLPAAGKATVVLSAPEDTATVSVRSLGSDGKLSASRTIELSGSKSVALGEKDFGSGAAALVLSATGAPSYAAAVITDGAYGIAALPVSDAPLGREGVQVVLRD</sequence>
<name>A0ABS4WID6_9MICC</name>
<feature type="compositionally biased region" description="Low complexity" evidence="1">
    <location>
        <begin position="39"/>
        <end position="76"/>
    </location>
</feature>
<keyword evidence="2" id="KW-0812">Transmembrane</keyword>
<feature type="transmembrane region" description="Helical" evidence="2">
    <location>
        <begin position="111"/>
        <end position="134"/>
    </location>
</feature>
<evidence type="ECO:0000256" key="1">
    <source>
        <dbReference type="SAM" id="MobiDB-lite"/>
    </source>
</evidence>